<dbReference type="AlphaFoldDB" id="A0A5D0XSM1"/>
<reference evidence="1 2" key="1">
    <citation type="submission" date="2019-08" db="EMBL/GenBank/DDBJ databases">
        <title>Genone of Arthrobacter echini P9.</title>
        <authorList>
            <person name="Bowman J.P."/>
        </authorList>
    </citation>
    <scope>NUCLEOTIDE SEQUENCE [LARGE SCALE GENOMIC DNA]</scope>
    <source>
        <strain evidence="1 2">P9</strain>
    </source>
</reference>
<dbReference type="OrthoDB" id="27092at2"/>
<evidence type="ECO:0000313" key="2">
    <source>
        <dbReference type="Proteomes" id="UP000323410"/>
    </source>
</evidence>
<evidence type="ECO:0000313" key="1">
    <source>
        <dbReference type="EMBL" id="TYC99527.1"/>
    </source>
</evidence>
<name>A0A5D0XSM1_9MICC</name>
<protein>
    <submittedName>
        <fullName evidence="1">Alpha/beta hydrolase</fullName>
    </submittedName>
</protein>
<proteinExistence type="predicted"/>
<keyword evidence="1" id="KW-0378">Hydrolase</keyword>
<accession>A0A5D0XSM1</accession>
<dbReference type="InterPro" id="IPR029058">
    <property type="entry name" value="AB_hydrolase_fold"/>
</dbReference>
<gene>
    <name evidence="1" type="ORF">FQ377_06110</name>
</gene>
<organism evidence="1 2">
    <name type="scientific">Arthrobacter echini</name>
    <dbReference type="NCBI Taxonomy" id="1529066"/>
    <lineage>
        <taxon>Bacteria</taxon>
        <taxon>Bacillati</taxon>
        <taxon>Actinomycetota</taxon>
        <taxon>Actinomycetes</taxon>
        <taxon>Micrococcales</taxon>
        <taxon>Micrococcaceae</taxon>
        <taxon>Arthrobacter</taxon>
    </lineage>
</organism>
<dbReference type="GO" id="GO:0016787">
    <property type="term" value="F:hydrolase activity"/>
    <property type="evidence" value="ECO:0007669"/>
    <property type="project" value="UniProtKB-KW"/>
</dbReference>
<sequence length="179" mass="19107">MGGTLAIDAALLHPDRVSGLVLIGAAVSGMTDEDTPFDWEADDASAPLMARADDRDLTADDRIRGLAHLWLDGPVAREGRVAGDARDLFVEMNRTILAVDAPGSAGDAGTDAWTRLNELRLPVVCTWGELDLPCDISFYEETARRIGQEGGQVLPAVAHLPGLEQPALVADLVRDAARR</sequence>
<dbReference type="Gene3D" id="3.40.50.1820">
    <property type="entry name" value="alpha/beta hydrolase"/>
    <property type="match status" value="1"/>
</dbReference>
<dbReference type="EMBL" id="VSLD01000002">
    <property type="protein sequence ID" value="TYC99527.1"/>
    <property type="molecule type" value="Genomic_DNA"/>
</dbReference>
<dbReference type="Proteomes" id="UP000323410">
    <property type="component" value="Unassembled WGS sequence"/>
</dbReference>
<keyword evidence="2" id="KW-1185">Reference proteome</keyword>
<dbReference type="SUPFAM" id="SSF53474">
    <property type="entry name" value="alpha/beta-Hydrolases"/>
    <property type="match status" value="1"/>
</dbReference>
<comment type="caution">
    <text evidence="1">The sequence shown here is derived from an EMBL/GenBank/DDBJ whole genome shotgun (WGS) entry which is preliminary data.</text>
</comment>